<evidence type="ECO:0000313" key="3">
    <source>
        <dbReference type="EMBL" id="UWP86086.1"/>
    </source>
</evidence>
<feature type="domain" description="Amidohydrolase-related" evidence="2">
    <location>
        <begin position="16"/>
        <end position="321"/>
    </location>
</feature>
<keyword evidence="1" id="KW-0456">Lyase</keyword>
<name>A0ABY5WAF1_9ACTN</name>
<dbReference type="PANTHER" id="PTHR21240">
    <property type="entry name" value="2-AMINO-3-CARBOXYLMUCONATE-6-SEMIALDEHYDE DECARBOXYLASE"/>
    <property type="match status" value="1"/>
</dbReference>
<reference evidence="3" key="2">
    <citation type="submission" date="2022-09" db="EMBL/GenBank/DDBJ databases">
        <title>Biosynthetic gene clusters of Dactylosporangioum fulvum.</title>
        <authorList>
            <person name="Caradec T."/>
        </authorList>
    </citation>
    <scope>NUCLEOTIDE SEQUENCE</scope>
    <source>
        <strain evidence="3">NRRL B-16292</strain>
    </source>
</reference>
<dbReference type="PANTHER" id="PTHR21240:SF28">
    <property type="entry name" value="ISO-OROTATE DECARBOXYLASE (EUROFUNG)"/>
    <property type="match status" value="1"/>
</dbReference>
<gene>
    <name evidence="3" type="ORF">Dfulv_18315</name>
</gene>
<proteinExistence type="predicted"/>
<protein>
    <submittedName>
        <fullName evidence="3">Amidohydrolase</fullName>
    </submittedName>
</protein>
<evidence type="ECO:0000256" key="1">
    <source>
        <dbReference type="ARBA" id="ARBA00023239"/>
    </source>
</evidence>
<dbReference type="EMBL" id="CP073720">
    <property type="protein sequence ID" value="UWP86086.1"/>
    <property type="molecule type" value="Genomic_DNA"/>
</dbReference>
<dbReference type="InterPro" id="IPR006680">
    <property type="entry name" value="Amidohydro-rel"/>
</dbReference>
<dbReference type="InterPro" id="IPR032466">
    <property type="entry name" value="Metal_Hydrolase"/>
</dbReference>
<dbReference type="SUPFAM" id="SSF51556">
    <property type="entry name" value="Metallo-dependent hydrolases"/>
    <property type="match status" value="1"/>
</dbReference>
<accession>A0ABY5WAF1</accession>
<organism evidence="3 4">
    <name type="scientific">Dactylosporangium fulvum</name>
    <dbReference type="NCBI Taxonomy" id="53359"/>
    <lineage>
        <taxon>Bacteria</taxon>
        <taxon>Bacillati</taxon>
        <taxon>Actinomycetota</taxon>
        <taxon>Actinomycetes</taxon>
        <taxon>Micromonosporales</taxon>
        <taxon>Micromonosporaceae</taxon>
        <taxon>Dactylosporangium</taxon>
    </lineage>
</organism>
<evidence type="ECO:0000259" key="2">
    <source>
        <dbReference type="Pfam" id="PF04909"/>
    </source>
</evidence>
<dbReference type="RefSeq" id="WP_259864988.1">
    <property type="nucleotide sequence ID" value="NZ_BAAAST010000046.1"/>
</dbReference>
<keyword evidence="4" id="KW-1185">Reference proteome</keyword>
<dbReference type="Gene3D" id="3.20.20.140">
    <property type="entry name" value="Metal-dependent hydrolases"/>
    <property type="match status" value="1"/>
</dbReference>
<reference evidence="3" key="1">
    <citation type="submission" date="2021-04" db="EMBL/GenBank/DDBJ databases">
        <authorList>
            <person name="Hartkoorn R.C."/>
            <person name="Beaudoing E."/>
            <person name="Hot D."/>
        </authorList>
    </citation>
    <scope>NUCLEOTIDE SEQUENCE</scope>
    <source>
        <strain evidence="3">NRRL B-16292</strain>
    </source>
</reference>
<dbReference type="InterPro" id="IPR032465">
    <property type="entry name" value="ACMSD"/>
</dbReference>
<evidence type="ECO:0000313" key="4">
    <source>
        <dbReference type="Proteomes" id="UP001059617"/>
    </source>
</evidence>
<dbReference type="Pfam" id="PF04909">
    <property type="entry name" value="Amidohydro_2"/>
    <property type="match status" value="1"/>
</dbReference>
<sequence>MAAPHADRAGTVPGHIDVHQHYFPDFYVAALHRAGRAASGGAPLPDWSEADCLSMLDRRGIETAVLSLAPPGVQLGDPAGSAELAARCNDYLAELCARHPGRLGGFGALPLPDVPASLAEIARVYDDLGLDGVGLLTNVAGRYLGDPEFEPVFAELGRREAVVYLHPVEPVVDPAPSLGLPGWFAEFPFDTTRTLTDLILRGTLERHDGLRLIVAHAGGAAPFIVNRINNVWRELPGAAQRAPAGVTAYLRRLYYDTASCGAGYGLRLVRDLAGVEQIVLGSDYPFVPEHAVTALADRLADPLFLGTGAATLRDNALRLLPRLAKR</sequence>
<dbReference type="Proteomes" id="UP001059617">
    <property type="component" value="Chromosome"/>
</dbReference>